<reference evidence="2" key="1">
    <citation type="submission" date="2020-08" db="EMBL/GenBank/DDBJ databases">
        <title>Multicomponent nature underlies the extraordinary mechanical properties of spider dragline silk.</title>
        <authorList>
            <person name="Kono N."/>
            <person name="Nakamura H."/>
            <person name="Mori M."/>
            <person name="Yoshida Y."/>
            <person name="Ohtoshi R."/>
            <person name="Malay A.D."/>
            <person name="Moran D.A.P."/>
            <person name="Tomita M."/>
            <person name="Numata K."/>
            <person name="Arakawa K."/>
        </authorList>
    </citation>
    <scope>NUCLEOTIDE SEQUENCE</scope>
</reference>
<feature type="compositionally biased region" description="Basic and acidic residues" evidence="1">
    <location>
        <begin position="147"/>
        <end position="162"/>
    </location>
</feature>
<evidence type="ECO:0000313" key="3">
    <source>
        <dbReference type="Proteomes" id="UP000887013"/>
    </source>
</evidence>
<keyword evidence="3" id="KW-1185">Reference proteome</keyword>
<proteinExistence type="predicted"/>
<sequence>MNQSIYNLPDLLDLALKVPEIGAVNFNILHTVILTMINELRLHNVRPTCFIENPLLAKSALTKVKLQRKESRIIEDNRVRGVTPIEEPPRTKKPQLKTEPSKSEETPPPQAKISETEKESEKKVTGETGEEKVKKEPPSNDETESEPIERPEDMEQAPEERGGGGGKGRKRRRFRDR</sequence>
<evidence type="ECO:0000313" key="2">
    <source>
        <dbReference type="EMBL" id="GFS92800.1"/>
    </source>
</evidence>
<comment type="caution">
    <text evidence="2">The sequence shown here is derived from an EMBL/GenBank/DDBJ whole genome shotgun (WGS) entry which is preliminary data.</text>
</comment>
<dbReference type="OrthoDB" id="6437621at2759"/>
<dbReference type="EMBL" id="BMAW01005148">
    <property type="protein sequence ID" value="GFS92800.1"/>
    <property type="molecule type" value="Genomic_DNA"/>
</dbReference>
<feature type="region of interest" description="Disordered" evidence="1">
    <location>
        <begin position="75"/>
        <end position="177"/>
    </location>
</feature>
<feature type="compositionally biased region" description="Basic residues" evidence="1">
    <location>
        <begin position="167"/>
        <end position="177"/>
    </location>
</feature>
<feature type="compositionally biased region" description="Basic and acidic residues" evidence="1">
    <location>
        <begin position="114"/>
        <end position="138"/>
    </location>
</feature>
<dbReference type="Proteomes" id="UP000887013">
    <property type="component" value="Unassembled WGS sequence"/>
</dbReference>
<protein>
    <submittedName>
        <fullName evidence="2">Uncharacterized protein</fullName>
    </submittedName>
</protein>
<dbReference type="AlphaFoldDB" id="A0A8X6N410"/>
<gene>
    <name evidence="2" type="primary">AVEN_169186_1</name>
    <name evidence="2" type="ORF">NPIL_207741</name>
</gene>
<organism evidence="2 3">
    <name type="scientific">Nephila pilipes</name>
    <name type="common">Giant wood spider</name>
    <name type="synonym">Nephila maculata</name>
    <dbReference type="NCBI Taxonomy" id="299642"/>
    <lineage>
        <taxon>Eukaryota</taxon>
        <taxon>Metazoa</taxon>
        <taxon>Ecdysozoa</taxon>
        <taxon>Arthropoda</taxon>
        <taxon>Chelicerata</taxon>
        <taxon>Arachnida</taxon>
        <taxon>Araneae</taxon>
        <taxon>Araneomorphae</taxon>
        <taxon>Entelegynae</taxon>
        <taxon>Araneoidea</taxon>
        <taxon>Nephilidae</taxon>
        <taxon>Nephila</taxon>
    </lineage>
</organism>
<name>A0A8X6N410_NEPPI</name>
<accession>A0A8X6N410</accession>
<evidence type="ECO:0000256" key="1">
    <source>
        <dbReference type="SAM" id="MobiDB-lite"/>
    </source>
</evidence>